<dbReference type="InterPro" id="IPR007867">
    <property type="entry name" value="GMC_OxRtase_C"/>
</dbReference>
<gene>
    <name evidence="2" type="ORF">AFUS01_LOCUS26676</name>
</gene>
<keyword evidence="3" id="KW-1185">Reference proteome</keyword>
<dbReference type="PANTHER" id="PTHR11552:SF154">
    <property type="entry name" value="FI04917P"/>
    <property type="match status" value="1"/>
</dbReference>
<dbReference type="AlphaFoldDB" id="A0A8J2KN07"/>
<accession>A0A8J2KN07</accession>
<dbReference type="GO" id="GO:0050660">
    <property type="term" value="F:flavin adenine dinucleotide binding"/>
    <property type="evidence" value="ECO:0007669"/>
    <property type="project" value="InterPro"/>
</dbReference>
<proteinExistence type="predicted"/>
<evidence type="ECO:0000313" key="3">
    <source>
        <dbReference type="Proteomes" id="UP000708208"/>
    </source>
</evidence>
<evidence type="ECO:0000313" key="2">
    <source>
        <dbReference type="EMBL" id="CAG7816039.1"/>
    </source>
</evidence>
<dbReference type="GO" id="GO:0016614">
    <property type="term" value="F:oxidoreductase activity, acting on CH-OH group of donors"/>
    <property type="evidence" value="ECO:0007669"/>
    <property type="project" value="InterPro"/>
</dbReference>
<protein>
    <recommendedName>
        <fullName evidence="1">Glucose-methanol-choline oxidoreductase C-terminal domain-containing protein</fullName>
    </recommendedName>
</protein>
<dbReference type="InterPro" id="IPR012132">
    <property type="entry name" value="GMC_OxRdtase"/>
</dbReference>
<dbReference type="OrthoDB" id="269227at2759"/>
<organism evidence="2 3">
    <name type="scientific">Allacma fusca</name>
    <dbReference type="NCBI Taxonomy" id="39272"/>
    <lineage>
        <taxon>Eukaryota</taxon>
        <taxon>Metazoa</taxon>
        <taxon>Ecdysozoa</taxon>
        <taxon>Arthropoda</taxon>
        <taxon>Hexapoda</taxon>
        <taxon>Collembola</taxon>
        <taxon>Symphypleona</taxon>
        <taxon>Sminthuridae</taxon>
        <taxon>Allacma</taxon>
    </lineage>
</organism>
<dbReference type="Proteomes" id="UP000708208">
    <property type="component" value="Unassembled WGS sequence"/>
</dbReference>
<dbReference type="PANTHER" id="PTHR11552">
    <property type="entry name" value="GLUCOSE-METHANOL-CHOLINE GMC OXIDOREDUCTASE"/>
    <property type="match status" value="1"/>
</dbReference>
<feature type="domain" description="Glucose-methanol-choline oxidoreductase C-terminal" evidence="1">
    <location>
        <begin position="142"/>
        <end position="179"/>
    </location>
</feature>
<dbReference type="Pfam" id="PF05199">
    <property type="entry name" value="GMC_oxred_C"/>
    <property type="match status" value="2"/>
</dbReference>
<dbReference type="EMBL" id="CAJVCH010359259">
    <property type="protein sequence ID" value="CAG7816039.1"/>
    <property type="molecule type" value="Genomic_DNA"/>
</dbReference>
<feature type="domain" description="Glucose-methanol-choline oxidoreductase C-terminal" evidence="1">
    <location>
        <begin position="75"/>
        <end position="126"/>
    </location>
</feature>
<comment type="caution">
    <text evidence="2">The sequence shown here is derived from an EMBL/GenBank/DDBJ whole genome shotgun (WGS) entry which is preliminary data.</text>
</comment>
<evidence type="ECO:0000259" key="1">
    <source>
        <dbReference type="Pfam" id="PF05199"/>
    </source>
</evidence>
<sequence length="185" mass="20589">MIPAASTSVMSSSFTDPSWPDIFAHQACVAPHKGSQPMVQLADQVLGFKPGILSSHYAVNEGKDSYFLSISLGRPFSRGEVYLQNRDPFEKPLMDPKYFSDRRDVDILVEGIKKHLRLFEEAPTFKKLGAHLPTNPFPGWVVVDSEFRVLKTRNLRVIDASIMPTITNANLNIPSIMIGEKGSDV</sequence>
<reference evidence="2" key="1">
    <citation type="submission" date="2021-06" db="EMBL/GenBank/DDBJ databases">
        <authorList>
            <person name="Hodson N. C."/>
            <person name="Mongue J. A."/>
            <person name="Jaron S. K."/>
        </authorList>
    </citation>
    <scope>NUCLEOTIDE SEQUENCE</scope>
</reference>
<feature type="non-terminal residue" evidence="2">
    <location>
        <position position="1"/>
    </location>
</feature>
<name>A0A8J2KN07_9HEXA</name>